<evidence type="ECO:0000256" key="3">
    <source>
        <dbReference type="ARBA" id="ARBA00006006"/>
    </source>
</evidence>
<evidence type="ECO:0000256" key="1">
    <source>
        <dbReference type="ARBA" id="ARBA00001947"/>
    </source>
</evidence>
<gene>
    <name evidence="12" type="ORF">LZC95_13150</name>
</gene>
<dbReference type="Proteomes" id="UP001379533">
    <property type="component" value="Chromosome"/>
</dbReference>
<organism evidence="12 13">
    <name type="scientific">Pendulispora brunnea</name>
    <dbReference type="NCBI Taxonomy" id="2905690"/>
    <lineage>
        <taxon>Bacteria</taxon>
        <taxon>Pseudomonadati</taxon>
        <taxon>Myxococcota</taxon>
        <taxon>Myxococcia</taxon>
        <taxon>Myxococcales</taxon>
        <taxon>Sorangiineae</taxon>
        <taxon>Pendulisporaceae</taxon>
        <taxon>Pendulispora</taxon>
    </lineage>
</organism>
<evidence type="ECO:0000256" key="5">
    <source>
        <dbReference type="ARBA" id="ARBA00022670"/>
    </source>
</evidence>
<dbReference type="InterPro" id="IPR027268">
    <property type="entry name" value="Peptidase_M4/M1_CTD_sf"/>
</dbReference>
<feature type="compositionally biased region" description="Basic and acidic residues" evidence="11">
    <location>
        <begin position="259"/>
        <end position="268"/>
    </location>
</feature>
<comment type="cofactor">
    <cofactor evidence="1">
        <name>Zn(2+)</name>
        <dbReference type="ChEBI" id="CHEBI:29105"/>
    </cofactor>
</comment>
<accession>A0ABZ2KJN2</accession>
<dbReference type="Gene3D" id="3.10.170.10">
    <property type="match status" value="1"/>
</dbReference>
<dbReference type="EMBL" id="CP089982">
    <property type="protein sequence ID" value="WXA97777.1"/>
    <property type="molecule type" value="Genomic_DNA"/>
</dbReference>
<keyword evidence="4" id="KW-0964">Secreted</keyword>
<dbReference type="PANTHER" id="PTHR33478:SF1">
    <property type="entry name" value="EXTRACELLULAR METALLOPROTEINASE MEP"/>
    <property type="match status" value="1"/>
</dbReference>
<evidence type="ECO:0000313" key="12">
    <source>
        <dbReference type="EMBL" id="WXA97777.1"/>
    </source>
</evidence>
<dbReference type="Pfam" id="PF02128">
    <property type="entry name" value="Peptidase_M36"/>
    <property type="match status" value="1"/>
</dbReference>
<sequence>MLEAMPLGHVASRDGRGAVRLVLSGTDEAAPALPVRAEIAARLHLARHAALFGWSEAMVRALEVARVHDIAGGANVVQFVQRAKGVEVLGARASVVLDASRNLVSIASNLSGDAETVAGTRALEFPLSPASMLPMTAAARATPKRVLAAAGAKLVPAYYVETLERSAFTGEEEGFAYTLDARDGSVLRKVSLTASDSYRYRVWASRDGQHVPLSSPWTPPALVTMEGFNTNPQRKPDPWLAVGATTTFGNNVHAYADRNDRHANKDGSKGPGSGYEPGLDLVADVTSPRTFDRVFDVTQSPDESEDQIKAAITQLFYVTNWLHDYWYDSGFDEASGVAQVSNYGRGGKEGDPILAEAQDGADFGKTDNARMTTFADGTSPRLEMHLWRSGYFGHGPTRDTSIDSTVIAHEWGHYLHHRLVPCSTPSCLGMSEGWGDFTALMMVLDERDLESGALEEGSFAIGQYTMTSVVRDAQYFGVRRAPYSTNPAMYPFTFADVRRSSTLPTDTLLAPGPDDMSEAHNVGEIWTEALFEGFVGLAKAGKASGRSFEATKHAMADYIVAGLKATPPEPTFTEQRDALLAVVRASGRRADFDALARGFAKRGFGLHAIAPDASSEALDEAVANFERAGTPTFLDAHPAGRTTLLRFRNIGWTDLPATTMTLRSRGSDVTQTIPAMSPYGVATLVIEGPNAPPDAIFELAPRQ</sequence>
<feature type="region of interest" description="Disordered" evidence="11">
    <location>
        <begin position="259"/>
        <end position="278"/>
    </location>
</feature>
<proteinExistence type="inferred from homology"/>
<evidence type="ECO:0000256" key="9">
    <source>
        <dbReference type="ARBA" id="ARBA00023049"/>
    </source>
</evidence>
<comment type="similarity">
    <text evidence="3">Belongs to the peptidase M36 family.</text>
</comment>
<dbReference type="InterPro" id="IPR001842">
    <property type="entry name" value="Peptidase_M36"/>
</dbReference>
<name>A0ABZ2KJN2_9BACT</name>
<keyword evidence="13" id="KW-1185">Reference proteome</keyword>
<comment type="subcellular location">
    <subcellularLocation>
        <location evidence="2">Secreted</location>
    </subcellularLocation>
</comment>
<evidence type="ECO:0000256" key="4">
    <source>
        <dbReference type="ARBA" id="ARBA00022525"/>
    </source>
</evidence>
<evidence type="ECO:0000256" key="10">
    <source>
        <dbReference type="ARBA" id="ARBA00023145"/>
    </source>
</evidence>
<keyword evidence="8" id="KW-0862">Zinc</keyword>
<dbReference type="InterPro" id="IPR050371">
    <property type="entry name" value="Fungal_virulence_M36"/>
</dbReference>
<dbReference type="RefSeq" id="WP_394848394.1">
    <property type="nucleotide sequence ID" value="NZ_CP089982.1"/>
</dbReference>
<keyword evidence="10" id="KW-0865">Zymogen</keyword>
<protein>
    <submittedName>
        <fullName evidence="12">M36 family metallopeptidase</fullName>
    </submittedName>
</protein>
<dbReference type="Gene3D" id="1.10.390.10">
    <property type="entry name" value="Neutral Protease Domain 2"/>
    <property type="match status" value="1"/>
</dbReference>
<keyword evidence="9" id="KW-0482">Metalloprotease</keyword>
<evidence type="ECO:0000313" key="13">
    <source>
        <dbReference type="Proteomes" id="UP001379533"/>
    </source>
</evidence>
<evidence type="ECO:0000256" key="6">
    <source>
        <dbReference type="ARBA" id="ARBA00022723"/>
    </source>
</evidence>
<keyword evidence="6" id="KW-0479">Metal-binding</keyword>
<dbReference type="PANTHER" id="PTHR33478">
    <property type="entry name" value="EXTRACELLULAR METALLOPROTEINASE MEP"/>
    <property type="match status" value="1"/>
</dbReference>
<keyword evidence="5" id="KW-0645">Protease</keyword>
<reference evidence="12 13" key="1">
    <citation type="submission" date="2021-12" db="EMBL/GenBank/DDBJ databases">
        <title>Discovery of the Pendulisporaceae a myxobacterial family with distinct sporulation behavior and unique specialized metabolism.</title>
        <authorList>
            <person name="Garcia R."/>
            <person name="Popoff A."/>
            <person name="Bader C.D."/>
            <person name="Loehr J."/>
            <person name="Walesch S."/>
            <person name="Walt C."/>
            <person name="Boldt J."/>
            <person name="Bunk B."/>
            <person name="Haeckl F.J.F.P.J."/>
            <person name="Gunesch A.P."/>
            <person name="Birkelbach J."/>
            <person name="Nuebel U."/>
            <person name="Pietschmann T."/>
            <person name="Bach T."/>
            <person name="Mueller R."/>
        </authorList>
    </citation>
    <scope>NUCLEOTIDE SEQUENCE [LARGE SCALE GENOMIC DNA]</scope>
    <source>
        <strain evidence="12 13">MSr12523</strain>
    </source>
</reference>
<evidence type="ECO:0000256" key="11">
    <source>
        <dbReference type="SAM" id="MobiDB-lite"/>
    </source>
</evidence>
<keyword evidence="7" id="KW-0378">Hydrolase</keyword>
<evidence type="ECO:0000256" key="2">
    <source>
        <dbReference type="ARBA" id="ARBA00004613"/>
    </source>
</evidence>
<evidence type="ECO:0000256" key="8">
    <source>
        <dbReference type="ARBA" id="ARBA00022833"/>
    </source>
</evidence>
<dbReference type="SUPFAM" id="SSF55486">
    <property type="entry name" value="Metalloproteases ('zincins'), catalytic domain"/>
    <property type="match status" value="1"/>
</dbReference>
<evidence type="ECO:0000256" key="7">
    <source>
        <dbReference type="ARBA" id="ARBA00022801"/>
    </source>
</evidence>